<protein>
    <submittedName>
        <fullName evidence="1">Uncharacterized protein</fullName>
    </submittedName>
</protein>
<sequence length="10" mass="1037">MPPSGPHFAP</sequence>
<reference evidence="1" key="2">
    <citation type="journal article" date="2015" name="Data Brief">
        <title>Shoot transcriptome of the giant reed, Arundo donax.</title>
        <authorList>
            <person name="Barrero R.A."/>
            <person name="Guerrero F.D."/>
            <person name="Moolhuijzen P."/>
            <person name="Goolsby J.A."/>
            <person name="Tidwell J."/>
            <person name="Bellgard S.E."/>
            <person name="Bellgard M.I."/>
        </authorList>
    </citation>
    <scope>NUCLEOTIDE SEQUENCE</scope>
    <source>
        <tissue evidence="1">Shoot tissue taken approximately 20 cm above the soil surface</tissue>
    </source>
</reference>
<proteinExistence type="predicted"/>
<organism evidence="1">
    <name type="scientific">Arundo donax</name>
    <name type="common">Giant reed</name>
    <name type="synonym">Donax arundinaceus</name>
    <dbReference type="NCBI Taxonomy" id="35708"/>
    <lineage>
        <taxon>Eukaryota</taxon>
        <taxon>Viridiplantae</taxon>
        <taxon>Streptophyta</taxon>
        <taxon>Embryophyta</taxon>
        <taxon>Tracheophyta</taxon>
        <taxon>Spermatophyta</taxon>
        <taxon>Magnoliopsida</taxon>
        <taxon>Liliopsida</taxon>
        <taxon>Poales</taxon>
        <taxon>Poaceae</taxon>
        <taxon>PACMAD clade</taxon>
        <taxon>Arundinoideae</taxon>
        <taxon>Arundineae</taxon>
        <taxon>Arundo</taxon>
    </lineage>
</organism>
<accession>A0A0A9CDB2</accession>
<name>A0A0A9CDB2_ARUDO</name>
<dbReference type="EMBL" id="GBRH01224349">
    <property type="protein sequence ID" value="JAD73546.1"/>
    <property type="molecule type" value="Transcribed_RNA"/>
</dbReference>
<evidence type="ECO:0000313" key="1">
    <source>
        <dbReference type="EMBL" id="JAD73546.1"/>
    </source>
</evidence>
<reference evidence="1" key="1">
    <citation type="submission" date="2014-09" db="EMBL/GenBank/DDBJ databases">
        <authorList>
            <person name="Magalhaes I.L.F."/>
            <person name="Oliveira U."/>
            <person name="Santos F.R."/>
            <person name="Vidigal T.H.D.A."/>
            <person name="Brescovit A.D."/>
            <person name="Santos A.J."/>
        </authorList>
    </citation>
    <scope>NUCLEOTIDE SEQUENCE</scope>
    <source>
        <tissue evidence="1">Shoot tissue taken approximately 20 cm above the soil surface</tissue>
    </source>
</reference>